<feature type="region of interest" description="Disordered" evidence="1">
    <location>
        <begin position="1"/>
        <end position="21"/>
    </location>
</feature>
<dbReference type="EMBL" id="BCSY01000085">
    <property type="protein sequence ID" value="GAS98568.1"/>
    <property type="molecule type" value="Genomic_DNA"/>
</dbReference>
<gene>
    <name evidence="2" type="ORF">RMCC_5533</name>
</gene>
<evidence type="ECO:0000313" key="2">
    <source>
        <dbReference type="EMBL" id="GAS98568.1"/>
    </source>
</evidence>
<reference evidence="3" key="1">
    <citation type="journal article" date="2016" name="Genome Announc.">
        <title>Draft Genome Sequences of Five Rapidly Growing Mycobacterium Species, M. thermoresistibile, M. fortuitum subsp. acetamidolyticum, M. canariasense, M. brisbanense, and M. novocastrense.</title>
        <authorList>
            <person name="Katahira K."/>
            <person name="Ogura Y."/>
            <person name="Gotoh Y."/>
            <person name="Hayashi T."/>
        </authorList>
    </citation>
    <scope>NUCLEOTIDE SEQUENCE [LARGE SCALE GENOMIC DNA]</scope>
    <source>
        <strain evidence="3">JCM15298</strain>
    </source>
</reference>
<keyword evidence="3" id="KW-1185">Reference proteome</keyword>
<proteinExistence type="predicted"/>
<accession>A0A117IBW5</accession>
<dbReference type="STRING" id="228230.RMCC_5533"/>
<dbReference type="OrthoDB" id="3215396at2"/>
<evidence type="ECO:0000256" key="1">
    <source>
        <dbReference type="SAM" id="MobiDB-lite"/>
    </source>
</evidence>
<evidence type="ECO:0000313" key="3">
    <source>
        <dbReference type="Proteomes" id="UP000069443"/>
    </source>
</evidence>
<organism evidence="2 3">
    <name type="scientific">Mycolicibacterium canariasense</name>
    <name type="common">Mycobacterium canariasense</name>
    <dbReference type="NCBI Taxonomy" id="228230"/>
    <lineage>
        <taxon>Bacteria</taxon>
        <taxon>Bacillati</taxon>
        <taxon>Actinomycetota</taxon>
        <taxon>Actinomycetes</taxon>
        <taxon>Mycobacteriales</taxon>
        <taxon>Mycobacteriaceae</taxon>
        <taxon>Mycolicibacterium</taxon>
    </lineage>
</organism>
<reference evidence="3" key="2">
    <citation type="submission" date="2016-02" db="EMBL/GenBank/DDBJ databases">
        <title>Draft genome sequence of five rapidly growing Mycobacterium species.</title>
        <authorList>
            <person name="Katahira K."/>
            <person name="Gotou Y."/>
            <person name="Iida K."/>
            <person name="Ogura Y."/>
            <person name="Hayashi T."/>
        </authorList>
    </citation>
    <scope>NUCLEOTIDE SEQUENCE [LARGE SCALE GENOMIC DNA]</scope>
    <source>
        <strain evidence="3">JCM15298</strain>
    </source>
</reference>
<dbReference type="AlphaFoldDB" id="A0A117IBW5"/>
<dbReference type="RefSeq" id="WP_062659385.1">
    <property type="nucleotide sequence ID" value="NZ_BCSY01000085.1"/>
</dbReference>
<comment type="caution">
    <text evidence="2">The sequence shown here is derived from an EMBL/GenBank/DDBJ whole genome shotgun (WGS) entry which is preliminary data.</text>
</comment>
<sequence length="280" mass="31657">MDRPARRPGPPVDAARLQPDIQGDIQGDDEGLVGAWLDDPDLAAELAAELADELEQLERLRRLQADEELLLALQLEQFTGRLWERFSRELSRYGLGVLRAWIRHGTIYGKAKALTGYGLGRIEGWPDDQTIDDIATDTVVAALIYFRDKVLKTHRWQSSGGASLGTFFIGQCLYQFANIYRSALRAEKERIQEATTPMDELPEDRFDVIKGIEETIVANDTVAEAMGLLTTDRARRALFLQEHGFTQREIADKLGLRDAKSVENLLGHQLRQLRNRKRTS</sequence>
<dbReference type="Proteomes" id="UP000069443">
    <property type="component" value="Unassembled WGS sequence"/>
</dbReference>
<name>A0A117IBW5_MYCCR</name>
<protein>
    <submittedName>
        <fullName evidence="2">Fis family transcriptional regulator</fullName>
    </submittedName>
</protein>